<dbReference type="InterPro" id="IPR000866">
    <property type="entry name" value="AhpC/TSA"/>
</dbReference>
<evidence type="ECO:0000313" key="8">
    <source>
        <dbReference type="Proteomes" id="UP001597557"/>
    </source>
</evidence>
<reference evidence="8" key="1">
    <citation type="journal article" date="2019" name="Int. J. Syst. Evol. Microbiol.">
        <title>The Global Catalogue of Microorganisms (GCM) 10K type strain sequencing project: providing services to taxonomists for standard genome sequencing and annotation.</title>
        <authorList>
            <consortium name="The Broad Institute Genomics Platform"/>
            <consortium name="The Broad Institute Genome Sequencing Center for Infectious Disease"/>
            <person name="Wu L."/>
            <person name="Ma J."/>
        </authorList>
    </citation>
    <scope>NUCLEOTIDE SEQUENCE [LARGE SCALE GENOMIC DNA]</scope>
    <source>
        <strain evidence="8">KCTC 22437</strain>
    </source>
</reference>
<feature type="chain" id="PRO_5045380137" evidence="5">
    <location>
        <begin position="19"/>
        <end position="348"/>
    </location>
</feature>
<evidence type="ECO:0000256" key="1">
    <source>
        <dbReference type="ARBA" id="ARBA00004196"/>
    </source>
</evidence>
<evidence type="ECO:0000256" key="5">
    <source>
        <dbReference type="SAM" id="SignalP"/>
    </source>
</evidence>
<evidence type="ECO:0000256" key="4">
    <source>
        <dbReference type="ARBA" id="ARBA00023284"/>
    </source>
</evidence>
<comment type="subcellular location">
    <subcellularLocation>
        <location evidence="1">Cell envelope</location>
    </subcellularLocation>
</comment>
<keyword evidence="2" id="KW-0201">Cytochrome c-type biogenesis</keyword>
<name>A0ABW5YAS5_9SPHI</name>
<evidence type="ECO:0000256" key="2">
    <source>
        <dbReference type="ARBA" id="ARBA00022748"/>
    </source>
</evidence>
<dbReference type="PANTHER" id="PTHR42852">
    <property type="entry name" value="THIOL:DISULFIDE INTERCHANGE PROTEIN DSBE"/>
    <property type="match status" value="1"/>
</dbReference>
<keyword evidence="4" id="KW-0676">Redox-active center</keyword>
<dbReference type="InterPro" id="IPR013766">
    <property type="entry name" value="Thioredoxin_domain"/>
</dbReference>
<gene>
    <name evidence="7" type="ORF">ACFS5N_05400</name>
</gene>
<keyword evidence="3" id="KW-1015">Disulfide bond</keyword>
<dbReference type="CDD" id="cd02966">
    <property type="entry name" value="TlpA_like_family"/>
    <property type="match status" value="1"/>
</dbReference>
<keyword evidence="5" id="KW-0732">Signal</keyword>
<dbReference type="RefSeq" id="WP_377183015.1">
    <property type="nucleotide sequence ID" value="NZ_JBHUPD010000001.1"/>
</dbReference>
<accession>A0ABW5YAS5</accession>
<dbReference type="PROSITE" id="PS51352">
    <property type="entry name" value="THIOREDOXIN_2"/>
    <property type="match status" value="1"/>
</dbReference>
<feature type="signal peptide" evidence="5">
    <location>
        <begin position="1"/>
        <end position="18"/>
    </location>
</feature>
<evidence type="ECO:0000259" key="6">
    <source>
        <dbReference type="PROSITE" id="PS51352"/>
    </source>
</evidence>
<proteinExistence type="predicted"/>
<dbReference type="InterPro" id="IPR025380">
    <property type="entry name" value="DUF4369"/>
</dbReference>
<dbReference type="Pfam" id="PF00578">
    <property type="entry name" value="AhpC-TSA"/>
    <property type="match status" value="1"/>
</dbReference>
<evidence type="ECO:0000313" key="7">
    <source>
        <dbReference type="EMBL" id="MFD2871892.1"/>
    </source>
</evidence>
<keyword evidence="8" id="KW-1185">Reference proteome</keyword>
<comment type="caution">
    <text evidence="7">The sequence shown here is derived from an EMBL/GenBank/DDBJ whole genome shotgun (WGS) entry which is preliminary data.</text>
</comment>
<dbReference type="InterPro" id="IPR036249">
    <property type="entry name" value="Thioredoxin-like_sf"/>
</dbReference>
<dbReference type="Pfam" id="PF14289">
    <property type="entry name" value="DUF4369"/>
    <property type="match status" value="1"/>
</dbReference>
<dbReference type="SUPFAM" id="SSF52833">
    <property type="entry name" value="Thioredoxin-like"/>
    <property type="match status" value="1"/>
</dbReference>
<dbReference type="Proteomes" id="UP001597557">
    <property type="component" value="Unassembled WGS sequence"/>
</dbReference>
<dbReference type="EMBL" id="JBHUPD010000001">
    <property type="protein sequence ID" value="MFD2871892.1"/>
    <property type="molecule type" value="Genomic_DNA"/>
</dbReference>
<sequence length="348" mass="38955">MKKIITGVLMLCPIVLLAQNNFTIKGNISAPGNERKKVYLSYDNGEKRSVDSTMMKKNGEFDFSGTMLNDEYNEAKITVGKLQQKGRTESQIILFARKGDKISVNIKGLVSEATITGSEQSEAYRNLQDSLAGTRDINKQLAVYKQVIQKYPDSKMALAVFAGRFGQNLSKGYPEQLPEILNIYNAFSSRIKSTKDGAALGKAIEDNRSLVIGGILPDFTAKTPEGKVVNLHDFRGKYVLVDFWASWCIPCRAEFPFLKKAYSRFKSKNFEILGFSIDNERSLWVSALENDDVPWLNISNLLGHDEPAAIRYQIYGIPANFLIDPDGKVIAVNLRGEMVEPTLEKFIK</sequence>
<evidence type="ECO:0000256" key="3">
    <source>
        <dbReference type="ARBA" id="ARBA00023157"/>
    </source>
</evidence>
<dbReference type="PANTHER" id="PTHR42852:SF6">
    <property type="entry name" value="THIOL:DISULFIDE INTERCHANGE PROTEIN DSBE"/>
    <property type="match status" value="1"/>
</dbReference>
<protein>
    <submittedName>
        <fullName evidence="7">Redoxin domain-containing protein</fullName>
    </submittedName>
</protein>
<organism evidence="7 8">
    <name type="scientific">Mucilaginibacter ximonensis</name>
    <dbReference type="NCBI Taxonomy" id="538021"/>
    <lineage>
        <taxon>Bacteria</taxon>
        <taxon>Pseudomonadati</taxon>
        <taxon>Bacteroidota</taxon>
        <taxon>Sphingobacteriia</taxon>
        <taxon>Sphingobacteriales</taxon>
        <taxon>Sphingobacteriaceae</taxon>
        <taxon>Mucilaginibacter</taxon>
    </lineage>
</organism>
<feature type="domain" description="Thioredoxin" evidence="6">
    <location>
        <begin position="210"/>
        <end position="348"/>
    </location>
</feature>
<dbReference type="InterPro" id="IPR050553">
    <property type="entry name" value="Thioredoxin_ResA/DsbE_sf"/>
</dbReference>
<dbReference type="Gene3D" id="3.40.30.10">
    <property type="entry name" value="Glutaredoxin"/>
    <property type="match status" value="1"/>
</dbReference>